<reference evidence="2" key="1">
    <citation type="journal article" date="2014" name="Front. Microbiol.">
        <title>High frequency of phylogenetically diverse reductive dehalogenase-homologous genes in deep subseafloor sedimentary metagenomes.</title>
        <authorList>
            <person name="Kawai M."/>
            <person name="Futagami T."/>
            <person name="Toyoda A."/>
            <person name="Takaki Y."/>
            <person name="Nishi S."/>
            <person name="Hori S."/>
            <person name="Arai W."/>
            <person name="Tsubouchi T."/>
            <person name="Morono Y."/>
            <person name="Uchiyama I."/>
            <person name="Ito T."/>
            <person name="Fujiyama A."/>
            <person name="Inagaki F."/>
            <person name="Takami H."/>
        </authorList>
    </citation>
    <scope>NUCLEOTIDE SEQUENCE</scope>
    <source>
        <strain evidence="2">Expedition CK06-06</strain>
    </source>
</reference>
<feature type="domain" description="RNA ligase" evidence="1">
    <location>
        <begin position="88"/>
        <end position="159"/>
    </location>
</feature>
<dbReference type="AlphaFoldDB" id="X0V212"/>
<gene>
    <name evidence="2" type="ORF">S01H1_23104</name>
</gene>
<dbReference type="SUPFAM" id="SSF56091">
    <property type="entry name" value="DNA ligase/mRNA capping enzyme, catalytic domain"/>
    <property type="match status" value="1"/>
</dbReference>
<dbReference type="InterPro" id="IPR021122">
    <property type="entry name" value="RNA_ligase_dom_REL/Rnl2"/>
</dbReference>
<comment type="caution">
    <text evidence="2">The sequence shown here is derived from an EMBL/GenBank/DDBJ whole genome shotgun (WGS) entry which is preliminary data.</text>
</comment>
<dbReference type="EMBL" id="BARS01013224">
    <property type="protein sequence ID" value="GAF94690.1"/>
    <property type="molecule type" value="Genomic_DNA"/>
</dbReference>
<sequence length="164" mass="19001">KHARWDGDKIQCRVAACRLRTEPSYGFIIPLHVDWSIGVDLTYMYEARQYVPPPLSGEQAPPHDDFNCYTDIKNYWQYPDAIPEGTMVRITEKLHGTNSRVGVVQIDDEWQFIAGSHKVCWDQPSRYWDPLEDSNVLRLINFLCDEQHPVTIYGEIFGPGVQDM</sequence>
<feature type="non-terminal residue" evidence="2">
    <location>
        <position position="1"/>
    </location>
</feature>
<protein>
    <recommendedName>
        <fullName evidence="1">RNA ligase domain-containing protein</fullName>
    </recommendedName>
</protein>
<evidence type="ECO:0000259" key="1">
    <source>
        <dbReference type="Pfam" id="PF09414"/>
    </source>
</evidence>
<accession>X0V212</accession>
<feature type="non-terminal residue" evidence="2">
    <location>
        <position position="164"/>
    </location>
</feature>
<dbReference type="Pfam" id="PF09414">
    <property type="entry name" value="RNA_ligase"/>
    <property type="match status" value="1"/>
</dbReference>
<name>X0V212_9ZZZZ</name>
<organism evidence="2">
    <name type="scientific">marine sediment metagenome</name>
    <dbReference type="NCBI Taxonomy" id="412755"/>
    <lineage>
        <taxon>unclassified sequences</taxon>
        <taxon>metagenomes</taxon>
        <taxon>ecological metagenomes</taxon>
    </lineage>
</organism>
<proteinExistence type="predicted"/>
<evidence type="ECO:0000313" key="2">
    <source>
        <dbReference type="EMBL" id="GAF94690.1"/>
    </source>
</evidence>